<evidence type="ECO:0000313" key="1">
    <source>
        <dbReference type="EMBL" id="MBX42466.1"/>
    </source>
</evidence>
<reference evidence="1" key="1">
    <citation type="submission" date="2018-02" db="EMBL/GenBank/DDBJ databases">
        <title>Rhizophora mucronata_Transcriptome.</title>
        <authorList>
            <person name="Meera S.P."/>
            <person name="Sreeshan A."/>
            <person name="Augustine A."/>
        </authorList>
    </citation>
    <scope>NUCLEOTIDE SEQUENCE</scope>
    <source>
        <tissue evidence="1">Leaf</tissue>
    </source>
</reference>
<dbReference type="AlphaFoldDB" id="A0A2P2NJ02"/>
<name>A0A2P2NJ02_RHIMU</name>
<protein>
    <submittedName>
        <fullName evidence="1">Uncharacterized protein</fullName>
    </submittedName>
</protein>
<proteinExistence type="predicted"/>
<accession>A0A2P2NJ02</accession>
<organism evidence="1">
    <name type="scientific">Rhizophora mucronata</name>
    <name type="common">Asiatic mangrove</name>
    <dbReference type="NCBI Taxonomy" id="61149"/>
    <lineage>
        <taxon>Eukaryota</taxon>
        <taxon>Viridiplantae</taxon>
        <taxon>Streptophyta</taxon>
        <taxon>Embryophyta</taxon>
        <taxon>Tracheophyta</taxon>
        <taxon>Spermatophyta</taxon>
        <taxon>Magnoliopsida</taxon>
        <taxon>eudicotyledons</taxon>
        <taxon>Gunneridae</taxon>
        <taxon>Pentapetalae</taxon>
        <taxon>rosids</taxon>
        <taxon>fabids</taxon>
        <taxon>Malpighiales</taxon>
        <taxon>Rhizophoraceae</taxon>
        <taxon>Rhizophora</taxon>
    </lineage>
</organism>
<sequence>MTGYANFGMRGVQSEINTQN</sequence>
<dbReference type="EMBL" id="GGEC01061982">
    <property type="protein sequence ID" value="MBX42466.1"/>
    <property type="molecule type" value="Transcribed_RNA"/>
</dbReference>